<dbReference type="InterPro" id="IPR036047">
    <property type="entry name" value="F-box-like_dom_sf"/>
</dbReference>
<gene>
    <name evidence="2" type="ORF">PAXINDRAFT_15874</name>
</gene>
<organism evidence="2 3">
    <name type="scientific">Paxillus involutus ATCC 200175</name>
    <dbReference type="NCBI Taxonomy" id="664439"/>
    <lineage>
        <taxon>Eukaryota</taxon>
        <taxon>Fungi</taxon>
        <taxon>Dikarya</taxon>
        <taxon>Basidiomycota</taxon>
        <taxon>Agaricomycotina</taxon>
        <taxon>Agaricomycetes</taxon>
        <taxon>Agaricomycetidae</taxon>
        <taxon>Boletales</taxon>
        <taxon>Paxilineae</taxon>
        <taxon>Paxillaceae</taxon>
        <taxon>Paxillus</taxon>
    </lineage>
</organism>
<evidence type="ECO:0008006" key="4">
    <source>
        <dbReference type="Google" id="ProtNLM"/>
    </source>
</evidence>
<proteinExistence type="predicted"/>
<protein>
    <recommendedName>
        <fullName evidence="4">F-box domain-containing protein</fullName>
    </recommendedName>
</protein>
<dbReference type="OrthoDB" id="2680945at2759"/>
<evidence type="ECO:0000256" key="1">
    <source>
        <dbReference type="SAM" id="MobiDB-lite"/>
    </source>
</evidence>
<keyword evidence="3" id="KW-1185">Reference proteome</keyword>
<dbReference type="HOGENOM" id="CLU_136921_0_0_1"/>
<reference evidence="2 3" key="1">
    <citation type="submission" date="2014-06" db="EMBL/GenBank/DDBJ databases">
        <authorList>
            <consortium name="DOE Joint Genome Institute"/>
            <person name="Kuo A."/>
            <person name="Kohler A."/>
            <person name="Nagy L.G."/>
            <person name="Floudas D."/>
            <person name="Copeland A."/>
            <person name="Barry K.W."/>
            <person name="Cichocki N."/>
            <person name="Veneault-Fourrey C."/>
            <person name="LaButti K."/>
            <person name="Lindquist E.A."/>
            <person name="Lipzen A."/>
            <person name="Lundell T."/>
            <person name="Morin E."/>
            <person name="Murat C."/>
            <person name="Sun H."/>
            <person name="Tunlid A."/>
            <person name="Henrissat B."/>
            <person name="Grigoriev I.V."/>
            <person name="Hibbett D.S."/>
            <person name="Martin F."/>
            <person name="Nordberg H.P."/>
            <person name="Cantor M.N."/>
            <person name="Hua S.X."/>
        </authorList>
    </citation>
    <scope>NUCLEOTIDE SEQUENCE [LARGE SCALE GENOMIC DNA]</scope>
    <source>
        <strain evidence="2 3">ATCC 200175</strain>
    </source>
</reference>
<name>A0A0C9TKQ4_PAXIN</name>
<feature type="region of interest" description="Disordered" evidence="1">
    <location>
        <begin position="1"/>
        <end position="26"/>
    </location>
</feature>
<dbReference type="Proteomes" id="UP000053647">
    <property type="component" value="Unassembled WGS sequence"/>
</dbReference>
<accession>A0A0C9TKQ4</accession>
<feature type="compositionally biased region" description="Polar residues" evidence="1">
    <location>
        <begin position="1"/>
        <end position="13"/>
    </location>
</feature>
<dbReference type="SUPFAM" id="SSF81383">
    <property type="entry name" value="F-box domain"/>
    <property type="match status" value="1"/>
</dbReference>
<reference evidence="3" key="2">
    <citation type="submission" date="2015-01" db="EMBL/GenBank/DDBJ databases">
        <title>Evolutionary Origins and Diversification of the Mycorrhizal Mutualists.</title>
        <authorList>
            <consortium name="DOE Joint Genome Institute"/>
            <consortium name="Mycorrhizal Genomics Consortium"/>
            <person name="Kohler A."/>
            <person name="Kuo A."/>
            <person name="Nagy L.G."/>
            <person name="Floudas D."/>
            <person name="Copeland A."/>
            <person name="Barry K.W."/>
            <person name="Cichocki N."/>
            <person name="Veneault-Fourrey C."/>
            <person name="LaButti K."/>
            <person name="Lindquist E.A."/>
            <person name="Lipzen A."/>
            <person name="Lundell T."/>
            <person name="Morin E."/>
            <person name="Murat C."/>
            <person name="Riley R."/>
            <person name="Ohm R."/>
            <person name="Sun H."/>
            <person name="Tunlid A."/>
            <person name="Henrissat B."/>
            <person name="Grigoriev I.V."/>
            <person name="Hibbett D.S."/>
            <person name="Martin F."/>
        </authorList>
    </citation>
    <scope>NUCLEOTIDE SEQUENCE [LARGE SCALE GENOMIC DNA]</scope>
    <source>
        <strain evidence="3">ATCC 200175</strain>
    </source>
</reference>
<evidence type="ECO:0000313" key="2">
    <source>
        <dbReference type="EMBL" id="KIJ11243.1"/>
    </source>
</evidence>
<dbReference type="AlphaFoldDB" id="A0A0C9TKQ4"/>
<dbReference type="EMBL" id="KN819384">
    <property type="protein sequence ID" value="KIJ11243.1"/>
    <property type="molecule type" value="Genomic_DNA"/>
</dbReference>
<sequence>MIRPITWSQNTSVWRPPPSTPERLSANSSIQHPLKCKLDEDSANHAVAKCQHVSTAQGMESEPLKKPSTLKRHCDNEAEVFASSKQARTAPPPSILQLPNEPLHEIIGYVPIEGLKAFIQTSSLFKEITAPRYFVEADFKVPRPGAFWLSVCSGDCEALLLWRRT</sequence>
<evidence type="ECO:0000313" key="3">
    <source>
        <dbReference type="Proteomes" id="UP000053647"/>
    </source>
</evidence>